<comment type="function">
    <text evidence="4">Required for flagellar hook formation. May act as a scaffolding protein.</text>
</comment>
<dbReference type="InterPro" id="IPR005648">
    <property type="entry name" value="FlgD"/>
</dbReference>
<dbReference type="Pfam" id="PF03963">
    <property type="entry name" value="FlgD"/>
    <property type="match status" value="1"/>
</dbReference>
<proteinExistence type="inferred from homology"/>
<reference evidence="5 6" key="1">
    <citation type="submission" date="2023-12" db="EMBL/GenBank/DDBJ databases">
        <title>Description of Novel Strain Fulvimarina sp. 2208YS6-2-32 isolated from Uroteuthis (Photololigo) edulis.</title>
        <authorList>
            <person name="Park J.-S."/>
        </authorList>
    </citation>
    <scope>NUCLEOTIDE SEQUENCE [LARGE SCALE GENOMIC DNA]</scope>
    <source>
        <strain evidence="5 6">2208YS6-2-32</strain>
    </source>
</reference>
<accession>A0ABU5HZX2</accession>
<comment type="caution">
    <text evidence="5">The sequence shown here is derived from an EMBL/GenBank/DDBJ whole genome shotgun (WGS) entry which is preliminary data.</text>
</comment>
<dbReference type="Proteomes" id="UP001294412">
    <property type="component" value="Unassembled WGS sequence"/>
</dbReference>
<keyword evidence="5" id="KW-0966">Cell projection</keyword>
<keyword evidence="5" id="KW-0282">Flagellum</keyword>
<evidence type="ECO:0000313" key="5">
    <source>
        <dbReference type="EMBL" id="MDY8108083.1"/>
    </source>
</evidence>
<evidence type="ECO:0000256" key="2">
    <source>
        <dbReference type="ARBA" id="ARBA00016013"/>
    </source>
</evidence>
<sequence length="136" mass="13971">MSIAGVDAAAASQTTAAPTAAAKASKNDMNYDSFLKLLVAQMKNQDPMNPSNSTEYVAQLATFANVEQSIQTNTRLDSMMTVSALTQADALIGRTLTSLDGETQGTVTSIRAVNGGIQATLEGGKTIVLGDGVSVA</sequence>
<keyword evidence="6" id="KW-1185">Reference proteome</keyword>
<keyword evidence="5" id="KW-0969">Cilium</keyword>
<protein>
    <recommendedName>
        <fullName evidence="2">Basal-body rod modification protein FlgD</fullName>
    </recommendedName>
</protein>
<dbReference type="RefSeq" id="WP_322185532.1">
    <property type="nucleotide sequence ID" value="NZ_JAXLPB010000001.1"/>
</dbReference>
<dbReference type="NCBIfam" id="NF004670">
    <property type="entry name" value="PRK06009.1"/>
    <property type="match status" value="1"/>
</dbReference>
<evidence type="ECO:0000256" key="4">
    <source>
        <dbReference type="ARBA" id="ARBA00024746"/>
    </source>
</evidence>
<dbReference type="EMBL" id="JAXLPB010000001">
    <property type="protein sequence ID" value="MDY8108083.1"/>
    <property type="molecule type" value="Genomic_DNA"/>
</dbReference>
<evidence type="ECO:0000256" key="3">
    <source>
        <dbReference type="ARBA" id="ARBA00022795"/>
    </source>
</evidence>
<comment type="similarity">
    <text evidence="1">Belongs to the FlgD family.</text>
</comment>
<evidence type="ECO:0000313" key="6">
    <source>
        <dbReference type="Proteomes" id="UP001294412"/>
    </source>
</evidence>
<name>A0ABU5HZX2_9HYPH</name>
<evidence type="ECO:0000256" key="1">
    <source>
        <dbReference type="ARBA" id="ARBA00010577"/>
    </source>
</evidence>
<organism evidence="5 6">
    <name type="scientific">Fulvimarina uroteuthidis</name>
    <dbReference type="NCBI Taxonomy" id="3098149"/>
    <lineage>
        <taxon>Bacteria</taxon>
        <taxon>Pseudomonadati</taxon>
        <taxon>Pseudomonadota</taxon>
        <taxon>Alphaproteobacteria</taxon>
        <taxon>Hyphomicrobiales</taxon>
        <taxon>Aurantimonadaceae</taxon>
        <taxon>Fulvimarina</taxon>
    </lineage>
</organism>
<gene>
    <name evidence="5" type="primary">flgD</name>
    <name evidence="5" type="ORF">U0C82_02830</name>
</gene>
<keyword evidence="3" id="KW-1005">Bacterial flagellum biogenesis</keyword>